<proteinExistence type="predicted"/>
<dbReference type="InterPro" id="IPR057811">
    <property type="entry name" value="RBD_ZCCHC3_2nd"/>
</dbReference>
<dbReference type="InterPro" id="IPR036875">
    <property type="entry name" value="Znf_CCHC_sf"/>
</dbReference>
<accession>A0A3P9PUJ8</accession>
<dbReference type="Proteomes" id="UP000242638">
    <property type="component" value="Unassembled WGS sequence"/>
</dbReference>
<keyword evidence="4" id="KW-1185">Reference proteome</keyword>
<dbReference type="STRING" id="8081.ENSPREP00000025343"/>
<protein>
    <recommendedName>
        <fullName evidence="2">CCHC-type domain-containing protein</fullName>
    </recommendedName>
</protein>
<dbReference type="GO" id="GO:0003723">
    <property type="term" value="F:RNA binding"/>
    <property type="evidence" value="ECO:0007669"/>
    <property type="project" value="InterPro"/>
</dbReference>
<dbReference type="GeneTree" id="ENSGT00530000063983"/>
<reference evidence="3" key="3">
    <citation type="submission" date="2025-09" db="UniProtKB">
        <authorList>
            <consortium name="Ensembl"/>
        </authorList>
    </citation>
    <scope>IDENTIFICATION</scope>
    <source>
        <strain evidence="3">Guanapo</strain>
    </source>
</reference>
<keyword evidence="1" id="KW-0862">Zinc</keyword>
<dbReference type="Pfam" id="PF23058">
    <property type="entry name" value="RBD_ZCCHC3_2nd"/>
    <property type="match status" value="1"/>
</dbReference>
<reference evidence="3" key="2">
    <citation type="submission" date="2025-08" db="UniProtKB">
        <authorList>
            <consortium name="Ensembl"/>
        </authorList>
    </citation>
    <scope>IDENTIFICATION</scope>
    <source>
        <strain evidence="3">Guanapo</strain>
    </source>
</reference>
<dbReference type="GO" id="GO:0003690">
    <property type="term" value="F:double-stranded DNA binding"/>
    <property type="evidence" value="ECO:0007669"/>
    <property type="project" value="InterPro"/>
</dbReference>
<dbReference type="GO" id="GO:0008270">
    <property type="term" value="F:zinc ion binding"/>
    <property type="evidence" value="ECO:0007669"/>
    <property type="project" value="UniProtKB-KW"/>
</dbReference>
<dbReference type="SUPFAM" id="SSF57756">
    <property type="entry name" value="Retrovirus zinc finger-like domains"/>
    <property type="match status" value="1"/>
</dbReference>
<dbReference type="GO" id="GO:0002218">
    <property type="term" value="P:activation of innate immune response"/>
    <property type="evidence" value="ECO:0007669"/>
    <property type="project" value="InterPro"/>
</dbReference>
<feature type="domain" description="CCHC-type" evidence="2">
    <location>
        <begin position="120"/>
        <end position="134"/>
    </location>
</feature>
<keyword evidence="1" id="KW-0863">Zinc-finger</keyword>
<dbReference type="InterPro" id="IPR042509">
    <property type="entry name" value="ZCCHC3"/>
</dbReference>
<reference evidence="4" key="1">
    <citation type="submission" date="2013-11" db="EMBL/GenBank/DDBJ databases">
        <title>The genomic landscape of the Guanapo guppy.</title>
        <authorList>
            <person name="Kuenstner A."/>
            <person name="Dreyer C."/>
        </authorList>
    </citation>
    <scope>NUCLEOTIDE SEQUENCE</scope>
    <source>
        <strain evidence="4">Guanapo</strain>
    </source>
</reference>
<dbReference type="SMART" id="SM00343">
    <property type="entry name" value="ZnF_C2HC"/>
    <property type="match status" value="3"/>
</dbReference>
<dbReference type="AlphaFoldDB" id="A0A3P9PUJ8"/>
<name>A0A3P9PUJ8_POERE</name>
<sequence length="208" mass="23755">DWLCSANVRMVSLSQTEPRTITVLLFSEQVCMEDIKTWLQQRCTVMQGYEIRDEDGIRTGDRCFFVQLKRDLRTGETYHLPPVIQLGTIRGHVFYPGQPKVCHRCGSQQHLLVECQSTHCKNCKNYGHLTKNCPYPVNCNLCGERGHIFKTCPRSYANRDSEGCSAPLFPEDKTSLERSHPPFQTVFSDPNPQTLSSPLYGLFRGAEH</sequence>
<dbReference type="Gene3D" id="4.10.60.10">
    <property type="entry name" value="Zinc finger, CCHC-type"/>
    <property type="match status" value="1"/>
</dbReference>
<evidence type="ECO:0000313" key="3">
    <source>
        <dbReference type="Ensembl" id="ENSPREP00000025343.1"/>
    </source>
</evidence>
<feature type="domain" description="CCHC-type" evidence="2">
    <location>
        <begin position="139"/>
        <end position="154"/>
    </location>
</feature>
<organism evidence="3 4">
    <name type="scientific">Poecilia reticulata</name>
    <name type="common">Guppy</name>
    <name type="synonym">Acanthophacelus reticulatus</name>
    <dbReference type="NCBI Taxonomy" id="8081"/>
    <lineage>
        <taxon>Eukaryota</taxon>
        <taxon>Metazoa</taxon>
        <taxon>Chordata</taxon>
        <taxon>Craniata</taxon>
        <taxon>Vertebrata</taxon>
        <taxon>Euteleostomi</taxon>
        <taxon>Actinopterygii</taxon>
        <taxon>Neopterygii</taxon>
        <taxon>Teleostei</taxon>
        <taxon>Neoteleostei</taxon>
        <taxon>Acanthomorphata</taxon>
        <taxon>Ovalentaria</taxon>
        <taxon>Atherinomorphae</taxon>
        <taxon>Cyprinodontiformes</taxon>
        <taxon>Poeciliidae</taxon>
        <taxon>Poeciliinae</taxon>
        <taxon>Poecilia</taxon>
    </lineage>
</organism>
<dbReference type="InterPro" id="IPR001878">
    <property type="entry name" value="Znf_CCHC"/>
</dbReference>
<dbReference type="OMA" id="YANRDSE"/>
<evidence type="ECO:0000256" key="1">
    <source>
        <dbReference type="PROSITE-ProRule" id="PRU00047"/>
    </source>
</evidence>
<dbReference type="PANTHER" id="PTHR22639:SF3">
    <property type="entry name" value="ZINC FINGER CCHC DOMAIN-CONTAINING PROTEIN 3"/>
    <property type="match status" value="1"/>
</dbReference>
<evidence type="ECO:0000313" key="4">
    <source>
        <dbReference type="Proteomes" id="UP000242638"/>
    </source>
</evidence>
<dbReference type="PANTHER" id="PTHR22639">
    <property type="entry name" value="GAG-RELATED PROTEIN"/>
    <property type="match status" value="1"/>
</dbReference>
<dbReference type="PROSITE" id="PS50158">
    <property type="entry name" value="ZF_CCHC"/>
    <property type="match status" value="2"/>
</dbReference>
<evidence type="ECO:0000259" key="2">
    <source>
        <dbReference type="PROSITE" id="PS50158"/>
    </source>
</evidence>
<keyword evidence="1" id="KW-0479">Metal-binding</keyword>
<dbReference type="Ensembl" id="ENSPRET00000025596.1">
    <property type="protein sequence ID" value="ENSPREP00000025343.1"/>
    <property type="gene ID" value="ENSPREG00000017119.1"/>
</dbReference>